<evidence type="ECO:0000256" key="2">
    <source>
        <dbReference type="ARBA" id="ARBA00022692"/>
    </source>
</evidence>
<keyword evidence="10" id="KW-1185">Reference proteome</keyword>
<accession>A0ABT7QUY2</accession>
<dbReference type="Gene3D" id="1.25.40.10">
    <property type="entry name" value="Tetratricopeptide repeat domain"/>
    <property type="match status" value="1"/>
</dbReference>
<feature type="compositionally biased region" description="Basic and acidic residues" evidence="6">
    <location>
        <begin position="480"/>
        <end position="489"/>
    </location>
</feature>
<evidence type="ECO:0000256" key="3">
    <source>
        <dbReference type="ARBA" id="ARBA00022989"/>
    </source>
</evidence>
<proteinExistence type="predicted"/>
<dbReference type="Proteomes" id="UP001169069">
    <property type="component" value="Unassembled WGS sequence"/>
</dbReference>
<dbReference type="SMART" id="SM00327">
    <property type="entry name" value="VWA"/>
    <property type="match status" value="1"/>
</dbReference>
<evidence type="ECO:0000256" key="4">
    <source>
        <dbReference type="ARBA" id="ARBA00023136"/>
    </source>
</evidence>
<protein>
    <submittedName>
        <fullName evidence="9">VWA domain-containing protein</fullName>
    </submittedName>
</protein>
<keyword evidence="4 7" id="KW-0472">Membrane</keyword>
<evidence type="ECO:0000259" key="8">
    <source>
        <dbReference type="PROSITE" id="PS50234"/>
    </source>
</evidence>
<dbReference type="SUPFAM" id="SSF48452">
    <property type="entry name" value="TPR-like"/>
    <property type="match status" value="1"/>
</dbReference>
<keyword evidence="3 7" id="KW-1133">Transmembrane helix</keyword>
<dbReference type="PANTHER" id="PTHR22550:SF5">
    <property type="entry name" value="LEUCINE ZIPPER PROTEIN 4"/>
    <property type="match status" value="1"/>
</dbReference>
<dbReference type="EMBL" id="JAQIBD010000001">
    <property type="protein sequence ID" value="MDM5270650.1"/>
    <property type="molecule type" value="Genomic_DNA"/>
</dbReference>
<dbReference type="RefSeq" id="WP_289411927.1">
    <property type="nucleotide sequence ID" value="NZ_JAQIBD010000001.1"/>
</dbReference>
<dbReference type="InterPro" id="IPR050768">
    <property type="entry name" value="UPF0353/GerABKA_families"/>
</dbReference>
<feature type="compositionally biased region" description="Basic and acidic residues" evidence="6">
    <location>
        <begin position="451"/>
        <end position="460"/>
    </location>
</feature>
<feature type="domain" description="VWFA" evidence="8">
    <location>
        <begin position="60"/>
        <end position="253"/>
    </location>
</feature>
<evidence type="ECO:0000313" key="10">
    <source>
        <dbReference type="Proteomes" id="UP001169069"/>
    </source>
</evidence>
<dbReference type="SMART" id="SM00028">
    <property type="entry name" value="TPR"/>
    <property type="match status" value="2"/>
</dbReference>
<reference evidence="9" key="1">
    <citation type="submission" date="2023-01" db="EMBL/GenBank/DDBJ databases">
        <title>Sulfurovum sp. zt1-1 genome assembly.</title>
        <authorList>
            <person name="Wang J."/>
        </authorList>
    </citation>
    <scope>NUCLEOTIDE SEQUENCE</scope>
    <source>
        <strain evidence="9">Zt1-1</strain>
    </source>
</reference>
<keyword evidence="2 7" id="KW-0812">Transmembrane</keyword>
<dbReference type="Gene3D" id="3.40.50.410">
    <property type="entry name" value="von Willebrand factor, type A domain"/>
    <property type="match status" value="1"/>
</dbReference>
<feature type="repeat" description="TPR" evidence="5">
    <location>
        <begin position="376"/>
        <end position="409"/>
    </location>
</feature>
<evidence type="ECO:0000313" key="9">
    <source>
        <dbReference type="EMBL" id="MDM5270650.1"/>
    </source>
</evidence>
<sequence>MSILYPYLLWLLIPIGVLFYYRSKQITDTIHLIILTLLVIALSRPALDKGPQERKVDAKEIIIALDVSYSMRANDIEPNRYEFAVQTIESLLKKNLSDNITLIAFTTNPLLLSPPTTDHQLISLALKSLRLENILTHGTSLEKLLTKVSDLPINDKNLILITDGGDEKDELILNSIIEDNAIHPIILAMGTTSGSTISKPDGSFLKDDEGNLVVSRINPLLEVLSSQNSGTYMTPKSSPEATANELQDALDTLNTEEQQISKMSHSYLELYPIPLFLALILFLLVHTRGVKYLLVLSSLLGSQAQASIFDVITLDNAYHSYTQEDYNRSKEMLSHLSTKTLQSQVALANSYYKLGEYKQAIKIYTSIRSTSLHVKQMLFYNIANAYTKLESYDKARKYYTQALQLGEDDDASANLALIALLQEKKASLGIAHPQSQNNSSSKSEDQEQEQDDGKETRSEDQPSSGSGSGGSEQKRKNKEKMKLIEDQQSKQEQPISSKIYEMINKGYIHEKQPW</sequence>
<dbReference type="InterPro" id="IPR002035">
    <property type="entry name" value="VWF_A"/>
</dbReference>
<dbReference type="InterPro" id="IPR011990">
    <property type="entry name" value="TPR-like_helical_dom_sf"/>
</dbReference>
<name>A0ABT7QUY2_9BACT</name>
<evidence type="ECO:0000256" key="6">
    <source>
        <dbReference type="SAM" id="MobiDB-lite"/>
    </source>
</evidence>
<dbReference type="PROSITE" id="PS50234">
    <property type="entry name" value="VWFA"/>
    <property type="match status" value="1"/>
</dbReference>
<dbReference type="Pfam" id="PF13176">
    <property type="entry name" value="TPR_7"/>
    <property type="match status" value="1"/>
</dbReference>
<dbReference type="Pfam" id="PF13519">
    <property type="entry name" value="VWA_2"/>
    <property type="match status" value="1"/>
</dbReference>
<dbReference type="PANTHER" id="PTHR22550">
    <property type="entry name" value="SPORE GERMINATION PROTEIN"/>
    <property type="match status" value="1"/>
</dbReference>
<evidence type="ECO:0000256" key="5">
    <source>
        <dbReference type="PROSITE-ProRule" id="PRU00339"/>
    </source>
</evidence>
<organism evidence="9 10">
    <name type="scientific">Sulfurovum zhangzhouensis</name>
    <dbReference type="NCBI Taxonomy" id="3019067"/>
    <lineage>
        <taxon>Bacteria</taxon>
        <taxon>Pseudomonadati</taxon>
        <taxon>Campylobacterota</taxon>
        <taxon>Epsilonproteobacteria</taxon>
        <taxon>Campylobacterales</taxon>
        <taxon>Sulfurovaceae</taxon>
        <taxon>Sulfurovum</taxon>
    </lineage>
</organism>
<evidence type="ECO:0000256" key="7">
    <source>
        <dbReference type="SAM" id="Phobius"/>
    </source>
</evidence>
<keyword evidence="1" id="KW-1003">Cell membrane</keyword>
<comment type="caution">
    <text evidence="9">The sequence shown here is derived from an EMBL/GenBank/DDBJ whole genome shotgun (WGS) entry which is preliminary data.</text>
</comment>
<feature type="region of interest" description="Disordered" evidence="6">
    <location>
        <begin position="431"/>
        <end position="498"/>
    </location>
</feature>
<dbReference type="InterPro" id="IPR036465">
    <property type="entry name" value="vWFA_dom_sf"/>
</dbReference>
<gene>
    <name evidence="9" type="ORF">PGH07_00490</name>
</gene>
<dbReference type="PROSITE" id="PS50005">
    <property type="entry name" value="TPR"/>
    <property type="match status" value="1"/>
</dbReference>
<dbReference type="SUPFAM" id="SSF53300">
    <property type="entry name" value="vWA-like"/>
    <property type="match status" value="1"/>
</dbReference>
<feature type="transmembrane region" description="Helical" evidence="7">
    <location>
        <begin position="267"/>
        <end position="285"/>
    </location>
</feature>
<dbReference type="InterPro" id="IPR019734">
    <property type="entry name" value="TPR_rpt"/>
</dbReference>
<feature type="transmembrane region" description="Helical" evidence="7">
    <location>
        <begin position="7"/>
        <end position="23"/>
    </location>
</feature>
<dbReference type="Pfam" id="PF00515">
    <property type="entry name" value="TPR_1"/>
    <property type="match status" value="1"/>
</dbReference>
<evidence type="ECO:0000256" key="1">
    <source>
        <dbReference type="ARBA" id="ARBA00022475"/>
    </source>
</evidence>
<keyword evidence="5" id="KW-0802">TPR repeat</keyword>